<keyword evidence="3" id="KW-0812">Transmembrane</keyword>
<comment type="similarity">
    <text evidence="2">Belongs to the TAPT1 family.</text>
</comment>
<reference evidence="6" key="2">
    <citation type="submission" date="2021-01" db="EMBL/GenBank/DDBJ databases">
        <authorList>
            <person name="Schikora-Tamarit M.A."/>
        </authorList>
    </citation>
    <scope>NUCLEOTIDE SEQUENCE</scope>
    <source>
        <strain evidence="6">NCAIM Y.01608</strain>
    </source>
</reference>
<dbReference type="Proteomes" id="UP000788993">
    <property type="component" value="Unassembled WGS sequence"/>
</dbReference>
<evidence type="ECO:0000313" key="6">
    <source>
        <dbReference type="EMBL" id="KAH3660624.1"/>
    </source>
</evidence>
<dbReference type="OrthoDB" id="5376140at2759"/>
<evidence type="ECO:0000256" key="3">
    <source>
        <dbReference type="ARBA" id="ARBA00022692"/>
    </source>
</evidence>
<dbReference type="PANTHER" id="PTHR13317">
    <property type="entry name" value="TRANSMEMBRANE ANTERIOR POSTERIOR TRANSFORMATION PROTEIN 1 HOMOLOG"/>
    <property type="match status" value="1"/>
</dbReference>
<evidence type="ECO:0000256" key="2">
    <source>
        <dbReference type="ARBA" id="ARBA00008803"/>
    </source>
</evidence>
<name>A0A1B7SPW3_9ASCO</name>
<evidence type="ECO:0000256" key="1">
    <source>
        <dbReference type="ARBA" id="ARBA00004141"/>
    </source>
</evidence>
<accession>A0A1B7SPW3</accession>
<dbReference type="RefSeq" id="XP_018213181.1">
    <property type="nucleotide sequence ID" value="XM_018357079.1"/>
</dbReference>
<dbReference type="PANTHER" id="PTHR13317:SF4">
    <property type="entry name" value="TRANSMEMBRANE ANTERIOR POSTERIOR TRANSFORMATION PROTEIN 1 HOMOLOG"/>
    <property type="match status" value="1"/>
</dbReference>
<evidence type="ECO:0000256" key="5">
    <source>
        <dbReference type="ARBA" id="ARBA00023136"/>
    </source>
</evidence>
<dbReference type="AlphaFoldDB" id="A0A1B7SPW3"/>
<keyword evidence="4" id="KW-1133">Transmembrane helix</keyword>
<keyword evidence="7" id="KW-1185">Reference proteome</keyword>
<dbReference type="EMBL" id="JAEUBD010001468">
    <property type="protein sequence ID" value="KAH3660624.1"/>
    <property type="molecule type" value="Genomic_DNA"/>
</dbReference>
<keyword evidence="5" id="KW-0472">Membrane</keyword>
<comment type="caution">
    <text evidence="6">The sequence shown here is derived from an EMBL/GenBank/DDBJ whole genome shotgun (WGS) entry which is preliminary data.</text>
</comment>
<gene>
    <name evidence="6" type="ORF">OGATHE_004956</name>
</gene>
<organism evidence="6 7">
    <name type="scientific">Ogataea polymorpha</name>
    <dbReference type="NCBI Taxonomy" id="460523"/>
    <lineage>
        <taxon>Eukaryota</taxon>
        <taxon>Fungi</taxon>
        <taxon>Dikarya</taxon>
        <taxon>Ascomycota</taxon>
        <taxon>Saccharomycotina</taxon>
        <taxon>Pichiomycetes</taxon>
        <taxon>Pichiales</taxon>
        <taxon>Pichiaceae</taxon>
        <taxon>Ogataea</taxon>
    </lineage>
</organism>
<evidence type="ECO:0000313" key="7">
    <source>
        <dbReference type="Proteomes" id="UP000788993"/>
    </source>
</evidence>
<reference evidence="6" key="1">
    <citation type="journal article" date="2021" name="Open Biol.">
        <title>Shared evolutionary footprints suggest mitochondrial oxidative damage underlies multiple complex I losses in fungi.</title>
        <authorList>
            <person name="Schikora-Tamarit M.A."/>
            <person name="Marcet-Houben M."/>
            <person name="Nosek J."/>
            <person name="Gabaldon T."/>
        </authorList>
    </citation>
    <scope>NUCLEOTIDE SEQUENCE</scope>
    <source>
        <strain evidence="6">NCAIM Y.01608</strain>
    </source>
</reference>
<dbReference type="InterPro" id="IPR008010">
    <property type="entry name" value="Tatp1"/>
</dbReference>
<sequence length="535" mass="61397">MRRRLGSSPSAKPPSADDHQQKTCETQLGSGIEFHKPSSFTLWRLLLTELNIYKDDQTDKTKTPDEEDAVVNSELLLNFVKLPIFLENFMCFGLVYCVIVFLKQITVVPLRFTLHTYHLIRSCFTNRNSSTLRSDRTKNDFVSMMLILSSLVLLRNLDSSKMYHNIRAGTAVKLYFMVGVLEIADKLLSAIGQDIIKVVYFIPIATSRNTLSKFLVVSAVSVCYLTLHSYVLAYQVMALNVAINSYSNALLTLILSNQFAELKSSVFKRSEREGLFQVTCADLNERFQMLVMLFIISSRNLYQLYTNTSATALFDNLRPNSWYSHVTFSTTLNNWIGLLMGPMFTVIGSELLVDWLKHAYITKFNRIKPTIYNKYTRVFASDYVSSFRSNLTASDEYPEMLIKRTGLPVFTLAIVFIKMCVYPWTKRFIYNETTESSSITGLLLSFLIFSLLTVVRLVLSLGLLRWSNRILRAKPTKQDFVKGDPNVTLADVKGQRTQLYDSHEKMPPSLEELRSAKKERLDSVVRFEMVDKRIW</sequence>
<comment type="subcellular location">
    <subcellularLocation>
        <location evidence="1">Membrane</location>
        <topology evidence="1">Multi-pass membrane protein</topology>
    </subcellularLocation>
</comment>
<dbReference type="GO" id="GO:0005789">
    <property type="term" value="C:endoplasmic reticulum membrane"/>
    <property type="evidence" value="ECO:0007669"/>
    <property type="project" value="EnsemblFungi"/>
</dbReference>
<dbReference type="Pfam" id="PF05346">
    <property type="entry name" value="DUF747"/>
    <property type="match status" value="1"/>
</dbReference>
<protein>
    <submittedName>
        <fullName evidence="6">Uncharacterized protein</fullName>
    </submittedName>
</protein>
<proteinExistence type="inferred from homology"/>
<evidence type="ECO:0000256" key="4">
    <source>
        <dbReference type="ARBA" id="ARBA00022989"/>
    </source>
</evidence>